<organism evidence="1">
    <name type="scientific">Haptolina brevifila</name>
    <dbReference type="NCBI Taxonomy" id="156173"/>
    <lineage>
        <taxon>Eukaryota</taxon>
        <taxon>Haptista</taxon>
        <taxon>Haptophyta</taxon>
        <taxon>Prymnesiophyceae</taxon>
        <taxon>Prymnesiales</taxon>
        <taxon>Prymnesiaceae</taxon>
        <taxon>Haptolina</taxon>
    </lineage>
</organism>
<protein>
    <submittedName>
        <fullName evidence="1">Uncharacterized protein</fullName>
    </submittedName>
</protein>
<gene>
    <name evidence="1" type="ORF">CBRE1094_LOCUS6701</name>
</gene>
<reference evidence="1" key="1">
    <citation type="submission" date="2021-01" db="EMBL/GenBank/DDBJ databases">
        <authorList>
            <person name="Corre E."/>
            <person name="Pelletier E."/>
            <person name="Niang G."/>
            <person name="Scheremetjew M."/>
            <person name="Finn R."/>
            <person name="Kale V."/>
            <person name="Holt S."/>
            <person name="Cochrane G."/>
            <person name="Meng A."/>
            <person name="Brown T."/>
            <person name="Cohen L."/>
        </authorList>
    </citation>
    <scope>NUCLEOTIDE SEQUENCE</scope>
    <source>
        <strain evidence="1">UTEX LB 985</strain>
    </source>
</reference>
<name>A0A7S2FVC7_9EUKA</name>
<dbReference type="EMBL" id="HBGU01012220">
    <property type="protein sequence ID" value="CAD9417087.1"/>
    <property type="molecule type" value="Transcribed_RNA"/>
</dbReference>
<sequence length="110" mass="11912">MLGVTGTPGQATPSEAPTWQVPGAITFVHQEFGTPTGPDAMMSIVDSRNLWLNGTYPATNEHGLSGVCQGTHAEMGMQGTTERWYAMLRCAYRECTSGYGDVCSEAYMQR</sequence>
<evidence type="ECO:0000313" key="1">
    <source>
        <dbReference type="EMBL" id="CAD9417087.1"/>
    </source>
</evidence>
<accession>A0A7S2FVC7</accession>
<proteinExistence type="predicted"/>
<dbReference type="AlphaFoldDB" id="A0A7S2FVC7"/>